<evidence type="ECO:0000259" key="2">
    <source>
        <dbReference type="PROSITE" id="PS51762"/>
    </source>
</evidence>
<dbReference type="SUPFAM" id="SSF49899">
    <property type="entry name" value="Concanavalin A-like lectins/glucanases"/>
    <property type="match status" value="1"/>
</dbReference>
<dbReference type="AlphaFoldDB" id="A0A0E9M0D3"/>
<dbReference type="GO" id="GO:0005975">
    <property type="term" value="P:carbohydrate metabolic process"/>
    <property type="evidence" value="ECO:0007669"/>
    <property type="project" value="InterPro"/>
</dbReference>
<dbReference type="Proteomes" id="UP000032900">
    <property type="component" value="Unassembled WGS sequence"/>
</dbReference>
<dbReference type="Pfam" id="PF00722">
    <property type="entry name" value="Glyco_hydro_16"/>
    <property type="match status" value="1"/>
</dbReference>
<dbReference type="InterPro" id="IPR050546">
    <property type="entry name" value="Glycosyl_Hydrlase_16"/>
</dbReference>
<dbReference type="PANTHER" id="PTHR10963">
    <property type="entry name" value="GLYCOSYL HYDROLASE-RELATED"/>
    <property type="match status" value="1"/>
</dbReference>
<dbReference type="PROSITE" id="PS51257">
    <property type="entry name" value="PROKAR_LIPOPROTEIN"/>
    <property type="match status" value="1"/>
</dbReference>
<sequence length="285" mass="33684">MRWIWVVGMLVWAGCNIQSNQSGSFVLAPKGYELVWSDEFETDGKPDEQFWNFEEGFVRNQELQWYSSKNVFIEDGILVFEARREEYNNPNYNPSSDDWRYNREFIDYTSGLIKTNGKFSFQYGIVEVKARIDTSKGSWPAIWTLGNERRWPANGEIDILEYYRVNDAPKILANAAWSVDDSWDAVWDSEVMDYSDFLAKDPEWHEKFHVWKMDWDEDFIRLYLDDELLNEVDLTKTIHPDGFNPFHQPHYILLNLAVGSNGGDPSDTEFPIRYEVDYVRVFQKK</sequence>
<comment type="caution">
    <text evidence="3">The sequence shown here is derived from an EMBL/GenBank/DDBJ whole genome shotgun (WGS) entry which is preliminary data.</text>
</comment>
<evidence type="ECO:0000313" key="3">
    <source>
        <dbReference type="EMBL" id="GAO30846.1"/>
    </source>
</evidence>
<feature type="domain" description="GH16" evidence="2">
    <location>
        <begin position="19"/>
        <end position="285"/>
    </location>
</feature>
<gene>
    <name evidence="3" type="ORF">JCM15548_13160</name>
</gene>
<organism evidence="3 4">
    <name type="scientific">Geofilum rubicundum JCM 15548</name>
    <dbReference type="NCBI Taxonomy" id="1236989"/>
    <lineage>
        <taxon>Bacteria</taxon>
        <taxon>Pseudomonadati</taxon>
        <taxon>Bacteroidota</taxon>
        <taxon>Bacteroidia</taxon>
        <taxon>Marinilabiliales</taxon>
        <taxon>Marinilabiliaceae</taxon>
        <taxon>Geofilum</taxon>
    </lineage>
</organism>
<name>A0A0E9M0D3_9BACT</name>
<dbReference type="STRING" id="1236989.JCM15548_13160"/>
<accession>A0A0E9M0D3</accession>
<dbReference type="PANTHER" id="PTHR10963:SF55">
    <property type="entry name" value="GLYCOSIDE HYDROLASE FAMILY 16 PROTEIN"/>
    <property type="match status" value="1"/>
</dbReference>
<evidence type="ECO:0000256" key="1">
    <source>
        <dbReference type="ARBA" id="ARBA00006865"/>
    </source>
</evidence>
<protein>
    <submittedName>
        <fullName evidence="3">Endo-beta-1,3-glucanase</fullName>
    </submittedName>
</protein>
<proteinExistence type="inferred from homology"/>
<dbReference type="InterPro" id="IPR013320">
    <property type="entry name" value="ConA-like_dom_sf"/>
</dbReference>
<reference evidence="3 4" key="1">
    <citation type="journal article" date="2015" name="Microbes Environ.">
        <title>Distribution and evolution of nitrogen fixation genes in the phylum bacteroidetes.</title>
        <authorList>
            <person name="Inoue J."/>
            <person name="Oshima K."/>
            <person name="Suda W."/>
            <person name="Sakamoto M."/>
            <person name="Iino T."/>
            <person name="Noda S."/>
            <person name="Hongoh Y."/>
            <person name="Hattori M."/>
            <person name="Ohkuma M."/>
        </authorList>
    </citation>
    <scope>NUCLEOTIDE SEQUENCE [LARGE SCALE GENOMIC DNA]</scope>
    <source>
        <strain evidence="3">JCM 15548</strain>
    </source>
</reference>
<evidence type="ECO:0000313" key="4">
    <source>
        <dbReference type="Proteomes" id="UP000032900"/>
    </source>
</evidence>
<dbReference type="OrthoDB" id="9809583at2"/>
<dbReference type="CDD" id="cd08023">
    <property type="entry name" value="GH16_laminarinase_like"/>
    <property type="match status" value="1"/>
</dbReference>
<dbReference type="InterPro" id="IPR000757">
    <property type="entry name" value="Beta-glucanase-like"/>
</dbReference>
<dbReference type="PROSITE" id="PS51762">
    <property type="entry name" value="GH16_2"/>
    <property type="match status" value="1"/>
</dbReference>
<dbReference type="GO" id="GO:0004553">
    <property type="term" value="F:hydrolase activity, hydrolyzing O-glycosyl compounds"/>
    <property type="evidence" value="ECO:0007669"/>
    <property type="project" value="InterPro"/>
</dbReference>
<comment type="similarity">
    <text evidence="1">Belongs to the glycosyl hydrolase 16 family.</text>
</comment>
<dbReference type="RefSeq" id="WP_062126281.1">
    <property type="nucleotide sequence ID" value="NZ_BAZW01000031.1"/>
</dbReference>
<dbReference type="EMBL" id="BAZW01000031">
    <property type="protein sequence ID" value="GAO30846.1"/>
    <property type="molecule type" value="Genomic_DNA"/>
</dbReference>
<dbReference type="Gene3D" id="2.60.120.200">
    <property type="match status" value="1"/>
</dbReference>
<keyword evidence="4" id="KW-1185">Reference proteome</keyword>